<reference evidence="2" key="1">
    <citation type="submission" date="2020-04" db="EMBL/GenBank/DDBJ databases">
        <authorList>
            <person name="Zhang T."/>
        </authorList>
    </citation>
    <scope>NUCLEOTIDE SEQUENCE</scope>
    <source>
        <strain evidence="2">HKST-UBA01</strain>
    </source>
</reference>
<evidence type="ECO:0000259" key="1">
    <source>
        <dbReference type="Pfam" id="PF13435"/>
    </source>
</evidence>
<dbReference type="Proteomes" id="UP000697710">
    <property type="component" value="Unassembled WGS sequence"/>
</dbReference>
<dbReference type="AlphaFoldDB" id="A0A956M169"/>
<feature type="domain" description="Cytochrome c-552/4" evidence="1">
    <location>
        <begin position="269"/>
        <end position="338"/>
    </location>
</feature>
<dbReference type="GO" id="GO:0016787">
    <property type="term" value="F:hydrolase activity"/>
    <property type="evidence" value="ECO:0007669"/>
    <property type="project" value="InterPro"/>
</dbReference>
<dbReference type="Gene3D" id="1.10.1130.10">
    <property type="entry name" value="Flavocytochrome C3, Chain A"/>
    <property type="match status" value="1"/>
</dbReference>
<gene>
    <name evidence="2" type="ORF">KC729_16070</name>
</gene>
<dbReference type="InterPro" id="IPR036280">
    <property type="entry name" value="Multihaem_cyt_sf"/>
</dbReference>
<dbReference type="Gene3D" id="3.60.21.10">
    <property type="match status" value="1"/>
</dbReference>
<dbReference type="SUPFAM" id="SSF48695">
    <property type="entry name" value="Multiheme cytochromes"/>
    <property type="match status" value="1"/>
</dbReference>
<proteinExistence type="predicted"/>
<dbReference type="PANTHER" id="PTHR11575:SF24">
    <property type="entry name" value="5'-NUCLEOTIDASE"/>
    <property type="match status" value="1"/>
</dbReference>
<dbReference type="InterPro" id="IPR029052">
    <property type="entry name" value="Metallo-depent_PP-like"/>
</dbReference>
<accession>A0A956M169</accession>
<dbReference type="GO" id="GO:0009166">
    <property type="term" value="P:nucleotide catabolic process"/>
    <property type="evidence" value="ECO:0007669"/>
    <property type="project" value="InterPro"/>
</dbReference>
<reference evidence="2" key="2">
    <citation type="journal article" date="2021" name="Microbiome">
        <title>Successional dynamics and alternative stable states in a saline activated sludge microbial community over 9 years.</title>
        <authorList>
            <person name="Wang Y."/>
            <person name="Ye J."/>
            <person name="Ju F."/>
            <person name="Liu L."/>
            <person name="Boyd J.A."/>
            <person name="Deng Y."/>
            <person name="Parks D.H."/>
            <person name="Jiang X."/>
            <person name="Yin X."/>
            <person name="Woodcroft B.J."/>
            <person name="Tyson G.W."/>
            <person name="Hugenholtz P."/>
            <person name="Polz M.F."/>
            <person name="Zhang T."/>
        </authorList>
    </citation>
    <scope>NUCLEOTIDE SEQUENCE</scope>
    <source>
        <strain evidence="2">HKST-UBA01</strain>
    </source>
</reference>
<dbReference type="InterPro" id="IPR023155">
    <property type="entry name" value="Cyt_c-552/4"/>
</dbReference>
<organism evidence="2 3">
    <name type="scientific">Eiseniibacteriota bacterium</name>
    <dbReference type="NCBI Taxonomy" id="2212470"/>
    <lineage>
        <taxon>Bacteria</taxon>
        <taxon>Candidatus Eiseniibacteriota</taxon>
    </lineage>
</organism>
<dbReference type="PANTHER" id="PTHR11575">
    <property type="entry name" value="5'-NUCLEOTIDASE-RELATED"/>
    <property type="match status" value="1"/>
</dbReference>
<dbReference type="EMBL" id="JAGQHR010000607">
    <property type="protein sequence ID" value="MCA9729204.1"/>
    <property type="molecule type" value="Genomic_DNA"/>
</dbReference>
<evidence type="ECO:0000313" key="2">
    <source>
        <dbReference type="EMBL" id="MCA9729204.1"/>
    </source>
</evidence>
<name>A0A956M169_UNCEI</name>
<sequence length="382" mass="42351">MSDHHRRFVHLDLGNFMSTQDYVKDLRNRFLWDEMGRMGVDATTPGQRELSEWDLYTQLMAEGKVPVVSSNLTVETDGKTMPLGHRKLVLDKDGIRVGLFGLISGTNFASSKLPIDVKIGFEDPLDVARTLVPELRKESDVVVLMSELAPNETEHLVEEVPGIDVALQGDRALYLKEANRIGATLINQSGSRGQYLGSVTLVLDPDGHILDWGTQNDDLDKDWPEEPQAQARVGELEDQCARILADERERAQQAVQTARSSDRYLGAETCARCHAAEYAQWRESPHAHAFETLQDPHGMQVTDECVSCHVTGYDQPNGYVAESATPDLRGVQCEACHGRGSDHARRGGTRKLGAQACTGCHTGEFGKDFDFARAVELVKHTR</sequence>
<evidence type="ECO:0000313" key="3">
    <source>
        <dbReference type="Proteomes" id="UP000697710"/>
    </source>
</evidence>
<dbReference type="Pfam" id="PF13435">
    <property type="entry name" value="Cytochrome_C554"/>
    <property type="match status" value="1"/>
</dbReference>
<protein>
    <recommendedName>
        <fullName evidence="1">Cytochrome c-552/4 domain-containing protein</fullName>
    </recommendedName>
</protein>
<comment type="caution">
    <text evidence="2">The sequence shown here is derived from an EMBL/GenBank/DDBJ whole genome shotgun (WGS) entry which is preliminary data.</text>
</comment>
<dbReference type="SUPFAM" id="SSF56300">
    <property type="entry name" value="Metallo-dependent phosphatases"/>
    <property type="match status" value="1"/>
</dbReference>
<dbReference type="InterPro" id="IPR006179">
    <property type="entry name" value="5_nucleotidase/apyrase"/>
</dbReference>